<dbReference type="OrthoDB" id="2970804at2759"/>
<dbReference type="Proteomes" id="UP000799118">
    <property type="component" value="Unassembled WGS sequence"/>
</dbReference>
<reference evidence="1" key="1">
    <citation type="journal article" date="2019" name="Environ. Microbiol.">
        <title>Fungal ecological strategies reflected in gene transcription - a case study of two litter decomposers.</title>
        <authorList>
            <person name="Barbi F."/>
            <person name="Kohler A."/>
            <person name="Barry K."/>
            <person name="Baskaran P."/>
            <person name="Daum C."/>
            <person name="Fauchery L."/>
            <person name="Ihrmark K."/>
            <person name="Kuo A."/>
            <person name="LaButti K."/>
            <person name="Lipzen A."/>
            <person name="Morin E."/>
            <person name="Grigoriev I.V."/>
            <person name="Henrissat B."/>
            <person name="Lindahl B."/>
            <person name="Martin F."/>
        </authorList>
    </citation>
    <scope>NUCLEOTIDE SEQUENCE</scope>
    <source>
        <strain evidence="1">JB14</strain>
    </source>
</reference>
<sequence length="283" mass="31383">MPAYSTDAPVSNALIYRDQMNPLTILEQAFPNPSIRAYLQTVIGDPSFLIKPLPDSEIVIEEEFGAFSMSPAVSQRFWKFIQLIARVIVAAANGIAKPGRSFEDNFASIPKDVVTFEWIRRVLPRAFGNGAFLHITFANAVNRDDPLCCFLSTTPDGYCRWIERMVKISLAKGQGSEANWGAYFGLTHMETLERLTLPTNDSMLPTSISQKITGNLQKDFSAITDLDVAGLACGYILQPYDPLQASFDIDSSAALITKDDENLDGVFGFIKDHVRHCRFATVD</sequence>
<gene>
    <name evidence="1" type="ORF">BT96DRAFT_1032493</name>
</gene>
<dbReference type="EMBL" id="ML770430">
    <property type="protein sequence ID" value="KAE9383516.1"/>
    <property type="molecule type" value="Genomic_DNA"/>
</dbReference>
<accession>A0A6A4GDA3</accession>
<proteinExistence type="predicted"/>
<protein>
    <submittedName>
        <fullName evidence="1">Uncharacterized protein</fullName>
    </submittedName>
</protein>
<evidence type="ECO:0000313" key="1">
    <source>
        <dbReference type="EMBL" id="KAE9383516.1"/>
    </source>
</evidence>
<keyword evidence="2" id="KW-1185">Reference proteome</keyword>
<organism evidence="1 2">
    <name type="scientific">Gymnopus androsaceus JB14</name>
    <dbReference type="NCBI Taxonomy" id="1447944"/>
    <lineage>
        <taxon>Eukaryota</taxon>
        <taxon>Fungi</taxon>
        <taxon>Dikarya</taxon>
        <taxon>Basidiomycota</taxon>
        <taxon>Agaricomycotina</taxon>
        <taxon>Agaricomycetes</taxon>
        <taxon>Agaricomycetidae</taxon>
        <taxon>Agaricales</taxon>
        <taxon>Marasmiineae</taxon>
        <taxon>Omphalotaceae</taxon>
        <taxon>Gymnopus</taxon>
    </lineage>
</organism>
<evidence type="ECO:0000313" key="2">
    <source>
        <dbReference type="Proteomes" id="UP000799118"/>
    </source>
</evidence>
<name>A0A6A4GDA3_9AGAR</name>
<dbReference type="AlphaFoldDB" id="A0A6A4GDA3"/>